<feature type="compositionally biased region" description="Polar residues" evidence="2">
    <location>
        <begin position="773"/>
        <end position="785"/>
    </location>
</feature>
<sequence length="1435" mass="152146">MQTEDEWRIDSCMPATLHPPLPLVHRGGSPHFPAPLAKRDGSIGAATVATNRALGDGSTMDRQRTVPTSSLSSSPSLAPPGSAASALKNLPNTSSGLAGAPASSSSAVSSRSASPASPPSRSSRPAASSERGRGSACRRDRGSSHEAKTLEMQCESPPMAPTATQETSGRQLARPAADGAIARSVPLPLMVEQQRDRIRALVQERDAATAKLSELHALFQRLHDDYEEATREADGLRLQLNSLRAQHETQIDENRLLRASSARQQQRIQQFDAEWASNSKHLREQLDTLASERDAIQAQRDACMADSNGLRRQLIQLQAEMHLSESQHREALRAQADTHAQQLRAAVQEKEEQLQARAAATRHEARLVQQELDQLDAGHTAVHEERESMRWRLSELETVVTKKEQLRAELERMVCVLRSRLTDQEEVSRQDAQRYAQRAQDLEQLYRGQVAQEQHRAQALQDDLAAARKATQEALRQLEALQQSHSEEFRNSAARASKLEDDLRQQLRSIRAELEEAQARELEHEAAARRSQRDADALRATCSSEQEARERLQQAHTAQAQQLSRAESSVRVLQTRLREKERETELLRCAMEQTAWSREMRQAAHHTLASLLGVPRGSVRGGRHRRKGEEVMEGDEAETQGWPPTLQLEWAAEAQNDTPPPSACKGQRTGAAILTGSGNAGYGVPEGGESIPSASGAEGVTSSSSSRGTAPVKSAQALLNATTGSPQRPPATPTHSVPGQHVETIDRTVQRDTDRSGAEGHAGLSAEVGRLSQPPQSVRTASSLTVPPPLHPGTPRKSGAAALAQGSTDCAAAAYSTTPVHLGAGVGMSPFSSPLRVLSLIPPHNTTIGGAAAAAVGASYLHAPTGVTSAQPLSTPLLSRQKVSHIYNIPGDEQQHQAQAVVARSNANLGPCAADSGREFSLAQRPRPSTPLARQRGEIFFDGHVCASRARGVSAVMLSSREDAADTAGVLVDHRRTTSLQLATASSAHVGAFSTYVAPSPYRGSLGSSGAASGARMVQPSFSTGDSLSYDHGAAAPGVRAAERIAQLSRPSSAASFAAAAGSNGAPAIHCGASNINSHQNVLNSGDATLQQYLRDTVQQVLVDQGRKTTFAQELHHSLHQRFDGGSAIPAAFGYHGDGIHSAGEVEDDDFGSASRPRSSVAVPLVRPTPQPVPAVDFAGSGGAPRMVGAGDSSRGAARRCDSERERSGSGGAATATRSGCSATAVPQKTASAVSRTSVHHTRRREGGIAHTLEQLASRQQQLLQSLSQLPQVMMLPAVHDAAVSSSPPWQAASAGPHLGGLPYQAQHAPQSSGGAAMADATGAASVPSAPLLNIDSKDFGRGVAAQDHVAAAARYAKGSDGGTDVELDPRQLSYSTTAATTQLRDAEQEDQSSVKEGGSIPMVAAAATSSVRYATSVSDVSSLTQLERRFATPF</sequence>
<feature type="compositionally biased region" description="Low complexity" evidence="2">
    <location>
        <begin position="94"/>
        <end position="129"/>
    </location>
</feature>
<reference evidence="3 4" key="1">
    <citation type="submission" date="2021-02" db="EMBL/GenBank/DDBJ databases">
        <title>Leishmania (Mundinia) enrietti genome sequencing and assembly.</title>
        <authorList>
            <person name="Almutairi H."/>
            <person name="Gatherer D."/>
        </authorList>
    </citation>
    <scope>NUCLEOTIDE SEQUENCE [LARGE SCALE GENOMIC DNA]</scope>
    <source>
        <strain evidence="3">CUR178</strain>
    </source>
</reference>
<comment type="caution">
    <text evidence="3">The sequence shown here is derived from an EMBL/GenBank/DDBJ whole genome shotgun (WGS) entry which is preliminary data.</text>
</comment>
<feature type="coiled-coil region" evidence="1">
    <location>
        <begin position="329"/>
        <end position="413"/>
    </location>
</feature>
<feature type="region of interest" description="Disordered" evidence="2">
    <location>
        <begin position="614"/>
        <end position="640"/>
    </location>
</feature>
<keyword evidence="4" id="KW-1185">Reference proteome</keyword>
<dbReference type="KEGG" id="lenr:94175438"/>
<dbReference type="OrthoDB" id="266542at2759"/>
<dbReference type="RefSeq" id="XP_067694849.1">
    <property type="nucleotide sequence ID" value="XM_067839928.1"/>
</dbReference>
<evidence type="ECO:0000256" key="2">
    <source>
        <dbReference type="SAM" id="MobiDB-lite"/>
    </source>
</evidence>
<feature type="compositionally biased region" description="Low complexity" evidence="2">
    <location>
        <begin position="1213"/>
        <end position="1225"/>
    </location>
</feature>
<feature type="compositionally biased region" description="Basic and acidic residues" evidence="2">
    <location>
        <begin position="1199"/>
        <end position="1208"/>
    </location>
</feature>
<evidence type="ECO:0000313" key="4">
    <source>
        <dbReference type="Proteomes" id="UP000674179"/>
    </source>
</evidence>
<evidence type="ECO:0000313" key="3">
    <source>
        <dbReference type="EMBL" id="KAG5483632.1"/>
    </source>
</evidence>
<feature type="region of interest" description="Disordered" evidence="2">
    <location>
        <begin position="1287"/>
        <end position="1320"/>
    </location>
</feature>
<feature type="compositionally biased region" description="Basic and acidic residues" evidence="2">
    <location>
        <begin position="743"/>
        <end position="758"/>
    </location>
</feature>
<feature type="coiled-coil region" evidence="1">
    <location>
        <begin position="450"/>
        <end position="583"/>
    </location>
</feature>
<proteinExistence type="predicted"/>
<gene>
    <name evidence="3" type="ORF">CUR178_08299</name>
</gene>
<name>A0A836HCI2_LEIEN</name>
<feature type="compositionally biased region" description="Polar residues" evidence="2">
    <location>
        <begin position="1227"/>
        <end position="1237"/>
    </location>
</feature>
<feature type="region of interest" description="Disordered" evidence="2">
    <location>
        <begin position="676"/>
        <end position="800"/>
    </location>
</feature>
<feature type="compositionally biased region" description="Polar residues" evidence="2">
    <location>
        <begin position="717"/>
        <end position="726"/>
    </location>
</feature>
<feature type="compositionally biased region" description="Low complexity" evidence="2">
    <location>
        <begin position="69"/>
        <end position="87"/>
    </location>
</feature>
<keyword evidence="1" id="KW-0175">Coiled coil</keyword>
<feature type="compositionally biased region" description="Low complexity" evidence="2">
    <location>
        <begin position="693"/>
        <end position="710"/>
    </location>
</feature>
<evidence type="ECO:0000256" key="1">
    <source>
        <dbReference type="SAM" id="Coils"/>
    </source>
</evidence>
<accession>A0A836HCI2</accession>
<protein>
    <submittedName>
        <fullName evidence="3">Uncharacterized protein</fullName>
    </submittedName>
</protein>
<dbReference type="GeneID" id="94175438"/>
<dbReference type="EMBL" id="JAFHKP010000012">
    <property type="protein sequence ID" value="KAG5483632.1"/>
    <property type="molecule type" value="Genomic_DNA"/>
</dbReference>
<feature type="compositionally biased region" description="Basic and acidic residues" evidence="2">
    <location>
        <begin position="130"/>
        <end position="149"/>
    </location>
</feature>
<feature type="coiled-coil region" evidence="1">
    <location>
        <begin position="191"/>
        <end position="246"/>
    </location>
</feature>
<dbReference type="Proteomes" id="UP000674179">
    <property type="component" value="Chromosome 12"/>
</dbReference>
<organism evidence="3 4">
    <name type="scientific">Leishmania enriettii</name>
    <dbReference type="NCBI Taxonomy" id="5663"/>
    <lineage>
        <taxon>Eukaryota</taxon>
        <taxon>Discoba</taxon>
        <taxon>Euglenozoa</taxon>
        <taxon>Kinetoplastea</taxon>
        <taxon>Metakinetoplastina</taxon>
        <taxon>Trypanosomatida</taxon>
        <taxon>Trypanosomatidae</taxon>
        <taxon>Leishmaniinae</taxon>
        <taxon>Leishmania</taxon>
    </lineage>
</organism>
<feature type="region of interest" description="Disordered" evidence="2">
    <location>
        <begin position="50"/>
        <end position="176"/>
    </location>
</feature>
<feature type="region of interest" description="Disordered" evidence="2">
    <location>
        <begin position="1148"/>
        <end position="1245"/>
    </location>
</feature>